<dbReference type="AlphaFoldDB" id="W9RSI5"/>
<keyword evidence="2" id="KW-1185">Reference proteome</keyword>
<sequence length="122" mass="13589">MTRGIASLFLFLGFEIQKMNSYLRDLARRNYGDGGWRAWRWLFARGRHVGRGACVVGEIEEGWVAGLEVVVRKGEARRGTLDGELAWWARSRRGGSCSIVKGDGSVDLACVAEIFGVGEIRR</sequence>
<dbReference type="EMBL" id="KE345565">
    <property type="protein sequence ID" value="EXC06715.1"/>
    <property type="molecule type" value="Genomic_DNA"/>
</dbReference>
<organism evidence="1 2">
    <name type="scientific">Morus notabilis</name>
    <dbReference type="NCBI Taxonomy" id="981085"/>
    <lineage>
        <taxon>Eukaryota</taxon>
        <taxon>Viridiplantae</taxon>
        <taxon>Streptophyta</taxon>
        <taxon>Embryophyta</taxon>
        <taxon>Tracheophyta</taxon>
        <taxon>Spermatophyta</taxon>
        <taxon>Magnoliopsida</taxon>
        <taxon>eudicotyledons</taxon>
        <taxon>Gunneridae</taxon>
        <taxon>Pentapetalae</taxon>
        <taxon>rosids</taxon>
        <taxon>fabids</taxon>
        <taxon>Rosales</taxon>
        <taxon>Moraceae</taxon>
        <taxon>Moreae</taxon>
        <taxon>Morus</taxon>
    </lineage>
</organism>
<gene>
    <name evidence="1" type="ORF">L484_021554</name>
</gene>
<reference evidence="2" key="1">
    <citation type="submission" date="2013-01" db="EMBL/GenBank/DDBJ databases">
        <title>Draft Genome Sequence of a Mulberry Tree, Morus notabilis C.K. Schneid.</title>
        <authorList>
            <person name="He N."/>
            <person name="Zhao S."/>
        </authorList>
    </citation>
    <scope>NUCLEOTIDE SEQUENCE</scope>
</reference>
<name>W9RSI5_9ROSA</name>
<evidence type="ECO:0000313" key="1">
    <source>
        <dbReference type="EMBL" id="EXC06715.1"/>
    </source>
</evidence>
<evidence type="ECO:0000313" key="2">
    <source>
        <dbReference type="Proteomes" id="UP000030645"/>
    </source>
</evidence>
<accession>W9RSI5</accession>
<dbReference type="Proteomes" id="UP000030645">
    <property type="component" value="Unassembled WGS sequence"/>
</dbReference>
<proteinExistence type="predicted"/>
<protein>
    <submittedName>
        <fullName evidence="1">Uncharacterized protein</fullName>
    </submittedName>
</protein>